<sequence length="3800" mass="420272">MSSLALSDGWYSSQNTYLLLSPHSVDADGLYDLAVTTLNGGDSDKGRKTLSAKKTRLQHHSQNYTFAQFGETVLHFEKFGLLAMDSVLKSQAVGTMEGGGSEEETVKSQNYKNTRDFIIICFLRPTVMKKFVSFAFFVLFFFVSISSSNGDGDLVFQNYTNINLTKVIDGDGGVLFKNYSQINFNRVTGPESIAFDCKGEGPYVGISDGRILKWKPNFGWQEFAIPSPFRERKLCDGTRDSNVEPICGRPLGLKFDSRTCHLHIADAYFGLLVVGPNGGTAIRLAISAANGAPFKFTNGLDIDTSTGMVYFTDSSTLFQRRDADFLISSADTTGRLLKYNPYNGEVSVLHDGLAFPNGVAFSANNPFLLVNESIKRRILKFNVHDPKAAPKVFLELPRVPDNIKRNDKGEFWVALNSGRLGTLGNGVPDPIGMRFNEEAKVLEILDGKGAPTFNSISEVEEHGGKLYIGSVLKSYQWKLMKDVKPRNQAAMSSLALSDGWYSSQNTYLLLSPHSVDADGLYDLAVTTLNGGDSDKGRKTLSAKKTRLQHHSQNYTFAQFGETVLHFEKFGLLAMDSVLKSQAVGTMEGGGSEEETVKSQNYKNTRDFIIICFLRPTVMKKFVSFAFFVLFFFVSISSSNGDGDLVFQNYTNINLTKVIDGDGGVLFKNYSQINLNRVTGPESIAFDCKGEGPYVGISDGRILKWKPNFGWQEFAIPSPFRERKLCDGTRDSNVEPICGRPLGLKFDSRTCHLYIADAYFGLLVVGPNGGTAIRLAISAANGAPFKFTNGLDIDTSTGMVYFTDSSTLFQRRYIFFLFNRGIYMDADFLISSADTTGRLLKYNPYNGEVSVLHDGLAFPNGCKQSFLLVNESIKRRILKFNVHDPKAAPKVFLELPRVPDNIKRNDKGEFWVALNSGRLGTLGNGVPDPIGMRFNEEAKVLEILDGKGAPTFNSISEVEEHGGKLYIGSVLKSYQWKLMKDVKPRNQAAMSSLALSDGWYSSQNTYLLLSPHSVDADGLYDLAVTTLNGGDSDKGRKTLSAKKTRLQHHSQNYTFAQFGETVLHFEKFGLLAMDSVLKSQAVGTMEGGGSEEETVKSQNYKNTRDFIIICFLRPTVMKKFVSFAFFVLFFFVSISSSNGDGDLVFQNYTNINLTKVIDGDGGVLFKNYSQINLNRVTGPESIAFDCKGEGPYVGISDGRILKWKPNFGWQEFAIPSPFRERKLCDGTRDSNVEPICGRPLGLKFDSRTCHLYIADAYFGLLVVGPNGGTAIRLAISAANGAPFKFTNGLDIDTSTGMVYFTDSSTLFQRRDADFLISSADTTGRLLKYNPYNGEVSVLHDGLAFPNGVAFSANNSFLLVNESIKRRILKFNVHDPKAAPKVFLELPRVPDNIKRNDKGEFWVALNNGRLGTLGNGVPDPIGMRFNEEAKVLEILDGKGAPTFNSISEVEEHGGKLYIGSVLKSYQWKLMKDVKPRNQAAMSSLALSDGWYSSQNTYLLLSPHSVDADGLYDLAVTTLNGGDSDKGRKTLSAKKTRLQHHSQNYTFAQFGETVLHFEKFGLLAMDSVLKSQAVGTMEGGGSEEETVKSQNYKNTRDFIIICFLRPTVMKKFVSFAFFVLFFFVSISSFNGDGDLVFQNYTNINLTKVIDGDGGVLFKNYSQINLNRVTGPESIAFDCKGEGPYVGISDGRILKWKPNFGWQEFAIPSPFRERKLCDGTRDSNVEPICGRPLGLKFDSRTCHLYIADAYFGLLVVGPNGGTAIRLAISAANGAPFKFTNGLDIDTSTGMVYFTDSSTLFQRRDADFLISSADTTGRLLKYNPYNGEVSVLHDGLAFPNGVAFSANNSFLLVNESIKRRILKFNVHDPKAAPKVFLELPRVPDNIKRNDKGEFWVALNNGRLGTLGNGVPDPIGMRFNEEAKVLEILDGKGAPTFNSISEVEEHGGKLYIGSVLKSYQWKLMKDVKPRNQAAMSSLALSDGWYSSQNTYLLLSPHSVDADGLYDLAVTTLNGGDSDKGRKTLSAKKTRLQHHSQNYTFAQFGETVLHFEKFGLLAMDSVLKSQAVGTMEGGGSEEETVKSQNYKNTRDFIIICFLRPTVMKKFVSFAFFVLFFFVSISSSNGDGDLVFQNYTNINLTKVIDGDGGVLFKNYSQINLNRVTGPESIAFDCKGEGPYVGISDGRILKWKPNFGWQEFAIPSPFRERKLCDGTRDSNVEPICGRPLGLKFDSRTCHLYIADAYFGLLVVGPNGGTAIRLAISAANGAPFKFTNGLDIDTSTGMVYFTDSSTLFQRRDADFLISSADTTGRLLKYNPYNGEVSVLHDGLAFPNGVAFSANNSFLLVNESIKRRILKFNVHDPKAAPKVFLELPRVPDNIKRNDKGEFWVALNSGRLGTLGNGVPDPIGMRFNEEAKVLEILDGKGAPTFNSISEVEEHGGKLYIGSVLKSYQWKLMKDVKPRNQAAMSSLALSDGWYSSQNTYLLLSPHSVDADGLYDLAVTTLNGGDSDKGRKTLSAKKTRLQHHSQNYTFAQFGETVLHFEKFGLLAMDSVLKSQAVGTMEGGGSEEETVKSQNYKNTRDFIIICFLRPTVMKKFVSFAFFVLFFFVSISSSNGDGDLVFQNYTNINLTKVIDGDGGVLFKNYSQINLNRVTGPESIAFDCKGEGPYVGISDGRILKWKPNFGWQEFAIPSPFRERKLCDGTRDSNVEPICGRPLGLKFDSRTCHLYIADAYFGLLVVGPNGGTAIRLAISAANGAPFKFTNGLDIDTSTGMVYFTDSSTLFQRRDADFLISSADTTGRLLKYNPYNGEVSVLHDGLAFPNGVAFSANNSFLLVNESIKRRILKFNVHDPKAAPKVFLELPRVPDNIKRNDKGEFWVALNSGRLGTLGNGVPDPIGMRFNEEAKVLEILDGKGAPTFNSISEVEEHGGKLYIGSVLKSYQWKLMKDVKPRNQAAMSSLALSDGWYSSQNTYLLLSPHSVDADGLYDLAVTTLNGGDSDKGRKTLSAKKTRLQHHSQNYTFAQFGETVLHFEKFGLLAMDSVLKSQAVGTMEGGGSEEETVKSQNYKNTRDFIIICFLRPTVMKKFVSFAFFVLFFFVSISSSNGDGDLVFQNYTNINLTKVIDGDGGVLFKNYSQINLNRVTGPESIAFDCKGEGPYVGISDGRILKWKPNFGWQEFAIPSPFRERKLCDGTRDSNVEPICGRPLGLKFDSRTCHLYIADAYFGLLVVGPNGGTAIRLAISAANGAPFKFTNGLDIDTSTGMVYFTDSSTLFQRRDADFLISSADTTGRLLKYNPYNGEVSVLHDGLAFPNGVAFSANNSFLLVNESIKRRILKFNVHDPKAAPKVFLELPRVPDNIKRNDKGEFWVALNSGRLGTLGNGVPDPIGMRFNEEAKVLEILDGKGAPTFNSISEVEEHGGKLYIGSVLKSHYIFTRRAREEQWKLMKDVKPRNQAAMSSLALSDGWYSSQNTYLLLSPHSVDADGLYDLAVTTLNGGDSDKGRKTLSAKKTRLQHHSQNYTFAQFGETVLHFEKFGLLAMDSVLKSQAVGTMEGGGSEEETVKSQNYKNTRDFIIICFLRPTVMKKFVSFAFFVLFFFVSISSSNGDGDLVFQNYTNINLTKVIDGDGGVLFKNYSQINLNRVTGPESIAFDCKGEGPYVGISDGRILKWKPNFGWQEFAIPSPFSYKSIFHQKVFNFWFFLWIRERKLCDGTRDSNVEPICGRPLGLKFDSRTCHLYIADAYFGLLVVGPNGGTAIRLAISAANGAPFKFTNGLDIDTSTGMVYFTDSSTLFQRRYIFFLFNRGIYM</sequence>
<dbReference type="GO" id="GO:0005773">
    <property type="term" value="C:vacuole"/>
    <property type="evidence" value="ECO:0007669"/>
    <property type="project" value="UniProtKB-SubCell"/>
</dbReference>
<dbReference type="Proteomes" id="UP000701853">
    <property type="component" value="Chromosome 11"/>
</dbReference>
<dbReference type="OrthoDB" id="5307922at2759"/>
<dbReference type="InterPro" id="IPR011042">
    <property type="entry name" value="6-blade_b-propeller_TolB-like"/>
</dbReference>
<dbReference type="PANTHER" id="PTHR10426">
    <property type="entry name" value="STRICTOSIDINE SYNTHASE-RELATED"/>
    <property type="match status" value="1"/>
</dbReference>
<keyword evidence="4" id="KW-0325">Glycoprotein</keyword>
<evidence type="ECO:0000313" key="7">
    <source>
        <dbReference type="Proteomes" id="UP000701853"/>
    </source>
</evidence>
<feature type="domain" description="Strictosidine synthase conserved region" evidence="5">
    <location>
        <begin position="788"/>
        <end position="881"/>
    </location>
</feature>
<evidence type="ECO:0000256" key="3">
    <source>
        <dbReference type="ARBA" id="ARBA00022554"/>
    </source>
</evidence>
<evidence type="ECO:0000259" key="5">
    <source>
        <dbReference type="Pfam" id="PF03088"/>
    </source>
</evidence>
<proteinExistence type="inferred from homology"/>
<dbReference type="EMBL" id="JAHUZN010000011">
    <property type="protein sequence ID" value="KAG8479627.1"/>
    <property type="molecule type" value="Genomic_DNA"/>
</dbReference>
<name>A0A8J5YBZ1_9ROSI</name>
<feature type="domain" description="Strictosidine synthase conserved region" evidence="5">
    <location>
        <begin position="3246"/>
        <end position="3331"/>
    </location>
</feature>
<comment type="similarity">
    <text evidence="2">Belongs to the strictosidine synthase family.</text>
</comment>
<dbReference type="PANTHER" id="PTHR10426:SF86">
    <property type="entry name" value="PROTEIN STRICTOSIDINE SYNTHASE-LIKE 10-LIKE"/>
    <property type="match status" value="1"/>
</dbReference>
<comment type="subcellular location">
    <subcellularLocation>
        <location evidence="1">Vacuole</location>
    </subcellularLocation>
</comment>
<reference evidence="6 7" key="1">
    <citation type="journal article" date="2021" name="bioRxiv">
        <title>The Gossypium anomalum genome as a resource for cotton improvement and evolutionary analysis of hybrid incompatibility.</title>
        <authorList>
            <person name="Grover C.E."/>
            <person name="Yuan D."/>
            <person name="Arick M.A."/>
            <person name="Miller E.R."/>
            <person name="Hu G."/>
            <person name="Peterson D.G."/>
            <person name="Wendel J.F."/>
            <person name="Udall J.A."/>
        </authorList>
    </citation>
    <scope>NUCLEOTIDE SEQUENCE [LARGE SCALE GENOMIC DNA]</scope>
    <source>
        <strain evidence="6">JFW-Udall</strain>
        <tissue evidence="6">Leaf</tissue>
    </source>
</reference>
<dbReference type="GO" id="GO:0012505">
    <property type="term" value="C:endomembrane system"/>
    <property type="evidence" value="ECO:0007669"/>
    <property type="project" value="TreeGrafter"/>
</dbReference>
<keyword evidence="7" id="KW-1185">Reference proteome</keyword>
<evidence type="ECO:0000256" key="1">
    <source>
        <dbReference type="ARBA" id="ARBA00004116"/>
    </source>
</evidence>
<dbReference type="Gene3D" id="2.120.10.30">
    <property type="entry name" value="TolB, C-terminal domain"/>
    <property type="match status" value="8"/>
</dbReference>
<feature type="domain" description="Strictosidine synthase conserved region" evidence="5">
    <location>
        <begin position="2266"/>
        <end position="2351"/>
    </location>
</feature>
<gene>
    <name evidence="6" type="ORF">CXB51_029393</name>
</gene>
<evidence type="ECO:0000256" key="4">
    <source>
        <dbReference type="ARBA" id="ARBA00023180"/>
    </source>
</evidence>
<comment type="caution">
    <text evidence="6">The sequence shown here is derived from an EMBL/GenBank/DDBJ whole genome shotgun (WGS) entry which is preliminary data.</text>
</comment>
<dbReference type="GO" id="GO:0016787">
    <property type="term" value="F:hydrolase activity"/>
    <property type="evidence" value="ECO:0007669"/>
    <property type="project" value="TreeGrafter"/>
</dbReference>
<feature type="domain" description="Strictosidine synthase conserved region" evidence="5">
    <location>
        <begin position="2756"/>
        <end position="2841"/>
    </location>
</feature>
<feature type="domain" description="Strictosidine synthase conserved region" evidence="5">
    <location>
        <begin position="1286"/>
        <end position="1371"/>
    </location>
</feature>
<keyword evidence="3" id="KW-0926">Vacuole</keyword>
<evidence type="ECO:0000256" key="2">
    <source>
        <dbReference type="ARBA" id="ARBA00009191"/>
    </source>
</evidence>
<protein>
    <recommendedName>
        <fullName evidence="5">Strictosidine synthase conserved region domain-containing protein</fullName>
    </recommendedName>
</protein>
<organism evidence="6 7">
    <name type="scientific">Gossypium anomalum</name>
    <dbReference type="NCBI Taxonomy" id="47600"/>
    <lineage>
        <taxon>Eukaryota</taxon>
        <taxon>Viridiplantae</taxon>
        <taxon>Streptophyta</taxon>
        <taxon>Embryophyta</taxon>
        <taxon>Tracheophyta</taxon>
        <taxon>Spermatophyta</taxon>
        <taxon>Magnoliopsida</taxon>
        <taxon>eudicotyledons</taxon>
        <taxon>Gunneridae</taxon>
        <taxon>Pentapetalae</taxon>
        <taxon>rosids</taxon>
        <taxon>malvids</taxon>
        <taxon>Malvales</taxon>
        <taxon>Malvaceae</taxon>
        <taxon>Malvoideae</taxon>
        <taxon>Gossypium</taxon>
    </lineage>
</organism>
<accession>A0A8J5YBZ1</accession>
<dbReference type="InterPro" id="IPR018119">
    <property type="entry name" value="Strictosidine_synth_cons-reg"/>
</dbReference>
<dbReference type="Pfam" id="PF03088">
    <property type="entry name" value="Str_synth"/>
    <property type="match status" value="7"/>
</dbReference>
<feature type="domain" description="Strictosidine synthase conserved region" evidence="5">
    <location>
        <begin position="1776"/>
        <end position="1861"/>
    </location>
</feature>
<evidence type="ECO:0000313" key="6">
    <source>
        <dbReference type="EMBL" id="KAG8479627.1"/>
    </source>
</evidence>
<dbReference type="SUPFAM" id="SSF63829">
    <property type="entry name" value="Calcium-dependent phosphotriesterase"/>
    <property type="match status" value="8"/>
</dbReference>
<feature type="domain" description="Strictosidine synthase conserved region" evidence="5">
    <location>
        <begin position="298"/>
        <end position="383"/>
    </location>
</feature>